<protein>
    <submittedName>
        <fullName evidence="1">Uncharacterized protein</fullName>
    </submittedName>
</protein>
<organism evidence="1 2">
    <name type="scientific">Pendulispora brunnea</name>
    <dbReference type="NCBI Taxonomy" id="2905690"/>
    <lineage>
        <taxon>Bacteria</taxon>
        <taxon>Pseudomonadati</taxon>
        <taxon>Myxococcota</taxon>
        <taxon>Myxococcia</taxon>
        <taxon>Myxococcales</taxon>
        <taxon>Sorangiineae</taxon>
        <taxon>Pendulisporaceae</taxon>
        <taxon>Pendulispora</taxon>
    </lineage>
</organism>
<dbReference type="RefSeq" id="WP_394849539.1">
    <property type="nucleotide sequence ID" value="NZ_CP089982.1"/>
</dbReference>
<name>A0ABZ2KPC6_9BACT</name>
<reference evidence="1 2" key="1">
    <citation type="submission" date="2021-12" db="EMBL/GenBank/DDBJ databases">
        <title>Discovery of the Pendulisporaceae a myxobacterial family with distinct sporulation behavior and unique specialized metabolism.</title>
        <authorList>
            <person name="Garcia R."/>
            <person name="Popoff A."/>
            <person name="Bader C.D."/>
            <person name="Loehr J."/>
            <person name="Walesch S."/>
            <person name="Walt C."/>
            <person name="Boldt J."/>
            <person name="Bunk B."/>
            <person name="Haeckl F.J.F.P.J."/>
            <person name="Gunesch A.P."/>
            <person name="Birkelbach J."/>
            <person name="Nuebel U."/>
            <person name="Pietschmann T."/>
            <person name="Bach T."/>
            <person name="Mueller R."/>
        </authorList>
    </citation>
    <scope>NUCLEOTIDE SEQUENCE [LARGE SCALE GENOMIC DNA]</scope>
    <source>
        <strain evidence="1 2">MSr12523</strain>
    </source>
</reference>
<keyword evidence="2" id="KW-1185">Reference proteome</keyword>
<gene>
    <name evidence="1" type="ORF">LZC95_19090</name>
</gene>
<accession>A0ABZ2KPC6</accession>
<evidence type="ECO:0000313" key="2">
    <source>
        <dbReference type="Proteomes" id="UP001379533"/>
    </source>
</evidence>
<proteinExistence type="predicted"/>
<dbReference type="EMBL" id="CP089982">
    <property type="protein sequence ID" value="WXA98915.1"/>
    <property type="molecule type" value="Genomic_DNA"/>
</dbReference>
<dbReference type="Proteomes" id="UP001379533">
    <property type="component" value="Chromosome"/>
</dbReference>
<sequence>MERNTPERRARCQAFLPAPNVGECAGELVFIDEPCCKTAVGERAKVMTCGRRCDVVVMNEFNIRKMRSVRVRDVILVAGAISISSQPTDQK</sequence>
<evidence type="ECO:0000313" key="1">
    <source>
        <dbReference type="EMBL" id="WXA98915.1"/>
    </source>
</evidence>